<gene>
    <name evidence="2" type="ORF">LDG_8317</name>
</gene>
<protein>
    <recommendedName>
        <fullName evidence="4">Conjugative transfer region protein</fullName>
    </recommendedName>
</protein>
<dbReference type="AlphaFoldDB" id="G9ESP6"/>
<accession>G9ESP6</accession>
<dbReference type="STRING" id="658187.LDG_8317"/>
<evidence type="ECO:0000313" key="3">
    <source>
        <dbReference type="Proteomes" id="UP000002770"/>
    </source>
</evidence>
<organism evidence="2 3">
    <name type="scientific">Legionella drancourtii LLAP12</name>
    <dbReference type="NCBI Taxonomy" id="658187"/>
    <lineage>
        <taxon>Bacteria</taxon>
        <taxon>Pseudomonadati</taxon>
        <taxon>Pseudomonadota</taxon>
        <taxon>Gammaproteobacteria</taxon>
        <taxon>Legionellales</taxon>
        <taxon>Legionellaceae</taxon>
        <taxon>Legionella</taxon>
    </lineage>
</organism>
<keyword evidence="1" id="KW-0472">Membrane</keyword>
<keyword evidence="1" id="KW-0812">Transmembrane</keyword>
<evidence type="ECO:0008006" key="4">
    <source>
        <dbReference type="Google" id="ProtNLM"/>
    </source>
</evidence>
<feature type="transmembrane region" description="Helical" evidence="1">
    <location>
        <begin position="24"/>
        <end position="44"/>
    </location>
</feature>
<dbReference type="EMBL" id="JH413846">
    <property type="protein sequence ID" value="EHL29727.1"/>
    <property type="molecule type" value="Genomic_DNA"/>
</dbReference>
<proteinExistence type="predicted"/>
<dbReference type="Pfam" id="PF11990">
    <property type="entry name" value="DUF3487"/>
    <property type="match status" value="1"/>
</dbReference>
<dbReference type="NCBIfam" id="TIGR03750">
    <property type="entry name" value="conj_TIGR03750"/>
    <property type="match status" value="1"/>
</dbReference>
<dbReference type="OrthoDB" id="8907898at2"/>
<dbReference type="InterPro" id="IPR021877">
    <property type="entry name" value="DUF3487"/>
</dbReference>
<evidence type="ECO:0000256" key="1">
    <source>
        <dbReference type="SAM" id="Phobius"/>
    </source>
</evidence>
<dbReference type="RefSeq" id="WP_006872196.1">
    <property type="nucleotide sequence ID" value="NZ_JH413846.1"/>
</dbReference>
<keyword evidence="3" id="KW-1185">Reference proteome</keyword>
<name>G9ESP6_9GAMM</name>
<dbReference type="Proteomes" id="UP000002770">
    <property type="component" value="Unassembled WGS sequence"/>
</dbReference>
<keyword evidence="1" id="KW-1133">Transmembrane helix</keyword>
<reference evidence="2 3" key="1">
    <citation type="journal article" date="2011" name="BMC Genomics">
        <title>Insight into cross-talk between intra-amoebal pathogens.</title>
        <authorList>
            <person name="Gimenez G."/>
            <person name="Bertelli C."/>
            <person name="Moliner C."/>
            <person name="Robert C."/>
            <person name="Raoult D."/>
            <person name="Fournier P.E."/>
            <person name="Greub G."/>
        </authorList>
    </citation>
    <scope>NUCLEOTIDE SEQUENCE [LARGE SCALE GENOMIC DNA]</scope>
    <source>
        <strain evidence="2 3">LLAP12</strain>
    </source>
</reference>
<dbReference type="eggNOG" id="ENOG5031EXZ">
    <property type="taxonomic scope" value="Bacteria"/>
</dbReference>
<feature type="transmembrane region" description="Helical" evidence="1">
    <location>
        <begin position="50"/>
        <end position="69"/>
    </location>
</feature>
<dbReference type="InParanoid" id="G9ESP6"/>
<evidence type="ECO:0000313" key="2">
    <source>
        <dbReference type="EMBL" id="EHL29727.1"/>
    </source>
</evidence>
<dbReference type="HOGENOM" id="CLU_2012394_0_0_6"/>
<sequence>MTTPSSRHLSHDFPAYKGLTLRELLVLVVITTSVACCVSTFIGFFLGWPGAFGCLGLVLGFIVAVSLMPKPVSRLKVGKPHGYLVKNIRIKLAQLGLIQSPYLTHRGLWHTSKRLGGPRVSLLEKD</sequence>